<proteinExistence type="predicted"/>
<dbReference type="EMBL" id="JARBHB010000005">
    <property type="protein sequence ID" value="KAJ8883181.1"/>
    <property type="molecule type" value="Genomic_DNA"/>
</dbReference>
<sequence>MLPLPTPCKCVRSAVRREHCTLVQNLALSGNRALDVRGSVALIAPTLLARLRNRRPNLCTQLPSLLLPPLDLYFSRAWRTKLTSNAGIGRALANRCSIKSAAVGNGIGPARLWERVLHQNGYCVLRNVLYWLGRPLASIGYQSPIGERRSNISLASDTILLACAVNQARLPAGSPTDFRMRDSCRTMPLVGGFSRGCPVSPALAFRCCCSPYSPRFTLIGCQDLDVRSRPNLFVVLRLNLQHALFQFPPTRRILKETAIPQRRPERPRGAPSRATSLGFSKALGELLSGFAPGRCGLFGRDETR</sequence>
<protein>
    <submittedName>
        <fullName evidence="1">Uncharacterized protein</fullName>
    </submittedName>
</protein>
<keyword evidence="2" id="KW-1185">Reference proteome</keyword>
<name>A0ABQ9HFU0_9NEOP</name>
<accession>A0ABQ9HFU0</accession>
<reference evidence="1 2" key="1">
    <citation type="submission" date="2023-02" db="EMBL/GenBank/DDBJ databases">
        <title>LHISI_Scaffold_Assembly.</title>
        <authorList>
            <person name="Stuart O.P."/>
            <person name="Cleave R."/>
            <person name="Magrath M.J.L."/>
            <person name="Mikheyev A.S."/>
        </authorList>
    </citation>
    <scope>NUCLEOTIDE SEQUENCE [LARGE SCALE GENOMIC DNA]</scope>
    <source>
        <strain evidence="1">Daus_M_001</strain>
        <tissue evidence="1">Leg muscle</tissue>
    </source>
</reference>
<evidence type="ECO:0000313" key="2">
    <source>
        <dbReference type="Proteomes" id="UP001159363"/>
    </source>
</evidence>
<comment type="caution">
    <text evidence="1">The sequence shown here is derived from an EMBL/GenBank/DDBJ whole genome shotgun (WGS) entry which is preliminary data.</text>
</comment>
<organism evidence="1 2">
    <name type="scientific">Dryococelus australis</name>
    <dbReference type="NCBI Taxonomy" id="614101"/>
    <lineage>
        <taxon>Eukaryota</taxon>
        <taxon>Metazoa</taxon>
        <taxon>Ecdysozoa</taxon>
        <taxon>Arthropoda</taxon>
        <taxon>Hexapoda</taxon>
        <taxon>Insecta</taxon>
        <taxon>Pterygota</taxon>
        <taxon>Neoptera</taxon>
        <taxon>Polyneoptera</taxon>
        <taxon>Phasmatodea</taxon>
        <taxon>Verophasmatodea</taxon>
        <taxon>Anareolatae</taxon>
        <taxon>Phasmatidae</taxon>
        <taxon>Eurycanthinae</taxon>
        <taxon>Dryococelus</taxon>
    </lineage>
</organism>
<evidence type="ECO:0000313" key="1">
    <source>
        <dbReference type="EMBL" id="KAJ8883181.1"/>
    </source>
</evidence>
<dbReference type="Proteomes" id="UP001159363">
    <property type="component" value="Chromosome 4"/>
</dbReference>
<gene>
    <name evidence="1" type="ORF">PR048_015021</name>
</gene>